<proteinExistence type="predicted"/>
<protein>
    <submittedName>
        <fullName evidence="1">Uncharacterized protein</fullName>
    </submittedName>
</protein>
<sequence>MLVQRPVASCFKWFLKTFFGKESLTTVQGSHQSLHTHPAHLIKATIRVRV</sequence>
<organism evidence="1">
    <name type="scientific">Anguilla anguilla</name>
    <name type="common">European freshwater eel</name>
    <name type="synonym">Muraena anguilla</name>
    <dbReference type="NCBI Taxonomy" id="7936"/>
    <lineage>
        <taxon>Eukaryota</taxon>
        <taxon>Metazoa</taxon>
        <taxon>Chordata</taxon>
        <taxon>Craniata</taxon>
        <taxon>Vertebrata</taxon>
        <taxon>Euteleostomi</taxon>
        <taxon>Actinopterygii</taxon>
        <taxon>Neopterygii</taxon>
        <taxon>Teleostei</taxon>
        <taxon>Anguilliformes</taxon>
        <taxon>Anguillidae</taxon>
        <taxon>Anguilla</taxon>
    </lineage>
</organism>
<name>A0A0E9PJK0_ANGAN</name>
<dbReference type="AlphaFoldDB" id="A0A0E9PJK0"/>
<reference evidence="1" key="2">
    <citation type="journal article" date="2015" name="Fish Shellfish Immunol.">
        <title>Early steps in the European eel (Anguilla anguilla)-Vibrio vulnificus interaction in the gills: Role of the RtxA13 toxin.</title>
        <authorList>
            <person name="Callol A."/>
            <person name="Pajuelo D."/>
            <person name="Ebbesson L."/>
            <person name="Teles M."/>
            <person name="MacKenzie S."/>
            <person name="Amaro C."/>
        </authorList>
    </citation>
    <scope>NUCLEOTIDE SEQUENCE</scope>
</reference>
<accession>A0A0E9PJK0</accession>
<reference evidence="1" key="1">
    <citation type="submission" date="2014-11" db="EMBL/GenBank/DDBJ databases">
        <authorList>
            <person name="Amaro Gonzalez C."/>
        </authorList>
    </citation>
    <scope>NUCLEOTIDE SEQUENCE</scope>
</reference>
<dbReference type="EMBL" id="GBXM01103868">
    <property type="protein sequence ID" value="JAH04709.1"/>
    <property type="molecule type" value="Transcribed_RNA"/>
</dbReference>
<evidence type="ECO:0000313" key="1">
    <source>
        <dbReference type="EMBL" id="JAH04709.1"/>
    </source>
</evidence>